<comment type="similarity">
    <text evidence="16">Belongs to the cation transport ATPase (P-type) (TC 3.A.3) family. Type IA subfamily.</text>
</comment>
<dbReference type="SFLD" id="SFLDS00003">
    <property type="entry name" value="Haloacid_Dehalogenase"/>
    <property type="match status" value="1"/>
</dbReference>
<keyword evidence="8 16" id="KW-0547">Nucleotide-binding</keyword>
<feature type="binding site" evidence="16">
    <location>
        <position position="535"/>
    </location>
    <ligand>
        <name>Mg(2+)</name>
        <dbReference type="ChEBI" id="CHEBI:18420"/>
    </ligand>
</feature>
<evidence type="ECO:0000313" key="18">
    <source>
        <dbReference type="EMBL" id="QHN40407.1"/>
    </source>
</evidence>
<comment type="function">
    <text evidence="16">Part of the high-affinity ATP-driven potassium transport (or Kdp) system, which catalyzes the hydrolysis of ATP coupled with the electrogenic transport of potassium into the cytoplasm. This subunit is responsible for energy coupling to the transport system and for the release of the potassium ions to the cytoplasm.</text>
</comment>
<dbReference type="GO" id="GO:0000287">
    <property type="term" value="F:magnesium ion binding"/>
    <property type="evidence" value="ECO:0007669"/>
    <property type="project" value="UniProtKB-UniRule"/>
</dbReference>
<dbReference type="Pfam" id="PF00122">
    <property type="entry name" value="E1-E2_ATPase"/>
    <property type="match status" value="1"/>
</dbReference>
<dbReference type="Gene3D" id="2.70.150.10">
    <property type="entry name" value="Calcium-transporting ATPase, cytoplasmic transduction domain A"/>
    <property type="match status" value="1"/>
</dbReference>
<feature type="transmembrane region" description="Helical" evidence="16">
    <location>
        <begin position="601"/>
        <end position="619"/>
    </location>
</feature>
<dbReference type="PANTHER" id="PTHR43743:SF1">
    <property type="entry name" value="POTASSIUM-TRANSPORTING ATPASE ATP-BINDING SUBUNIT"/>
    <property type="match status" value="1"/>
</dbReference>
<dbReference type="HAMAP" id="MF_00285">
    <property type="entry name" value="KdpB"/>
    <property type="match status" value="1"/>
</dbReference>
<comment type="catalytic activity">
    <reaction evidence="16">
        <text>K(+)(out) + ATP + H2O = K(+)(in) + ADP + phosphate + H(+)</text>
        <dbReference type="Rhea" id="RHEA:16777"/>
        <dbReference type="ChEBI" id="CHEBI:15377"/>
        <dbReference type="ChEBI" id="CHEBI:15378"/>
        <dbReference type="ChEBI" id="CHEBI:29103"/>
        <dbReference type="ChEBI" id="CHEBI:30616"/>
        <dbReference type="ChEBI" id="CHEBI:43474"/>
        <dbReference type="ChEBI" id="CHEBI:456216"/>
        <dbReference type="EC" id="7.2.2.6"/>
    </reaction>
</comment>
<dbReference type="InterPro" id="IPR006391">
    <property type="entry name" value="P-type_ATPase_bsu_IA"/>
</dbReference>
<evidence type="ECO:0000256" key="8">
    <source>
        <dbReference type="ARBA" id="ARBA00022741"/>
    </source>
</evidence>
<keyword evidence="3 16" id="KW-1003">Cell membrane</keyword>
<dbReference type="InterPro" id="IPR023299">
    <property type="entry name" value="ATPase_P-typ_cyto_dom_N"/>
</dbReference>
<dbReference type="NCBIfam" id="TIGR01494">
    <property type="entry name" value="ATPase_P-type"/>
    <property type="match status" value="2"/>
</dbReference>
<feature type="transmembrane region" description="Helical" evidence="16">
    <location>
        <begin position="48"/>
        <end position="65"/>
    </location>
</feature>
<evidence type="ECO:0000256" key="3">
    <source>
        <dbReference type="ARBA" id="ARBA00022475"/>
    </source>
</evidence>
<feature type="transmembrane region" description="Helical" evidence="16">
    <location>
        <begin position="71"/>
        <end position="90"/>
    </location>
</feature>
<evidence type="ECO:0000256" key="1">
    <source>
        <dbReference type="ARBA" id="ARBA00004651"/>
    </source>
</evidence>
<dbReference type="SFLD" id="SFLDG00002">
    <property type="entry name" value="C1.7:_P-type_atpase_like"/>
    <property type="match status" value="1"/>
</dbReference>
<gene>
    <name evidence="16 18" type="primary">kdpB</name>
    <name evidence="18" type="ORF">GII30_15750</name>
</gene>
<dbReference type="PRINTS" id="PR00119">
    <property type="entry name" value="CATATPASE"/>
</dbReference>
<feature type="transmembrane region" description="Helical" evidence="16">
    <location>
        <begin position="671"/>
        <end position="689"/>
    </location>
</feature>
<dbReference type="GO" id="GO:0016887">
    <property type="term" value="F:ATP hydrolysis activity"/>
    <property type="evidence" value="ECO:0007669"/>
    <property type="project" value="InterPro"/>
</dbReference>
<keyword evidence="5 16" id="KW-0597">Phosphoprotein</keyword>
<sequence>MTTGVAREDRLTDDSADIVRSGAFAPRQLITSLPEALRKLDPRGQARNPVMLVVYLGAIITTVLAVREPSWFSFAVVFWLWFTVLFANLAEAVAEGRGRAQAASLRTVRQDTMARRLDADGSITETSGGDLAVGDKIVVEAGEVIAGDGDVVEGIATVDESAITGESAPVVRESGGDRSAVTGGTVVLSDRIIVRITTSPGESFVDRMIALVEGSSRKKTPNEIALNILLASLTVIFLLAVVAIGPMQQYAGQAPEPVKLIALLVCLIPTTIGALLSSIGIAGMDRLVQRNVLAMSGRAVEAAGDIDTLLMDKTGTITFGNRRATNLIPATGVTIGELAREACQSSLADDTPEGRSIIDLCRDEYGQDPHALEAAGQGQREIVPFTAQNRMSGMDITTAAGVRCIRKGAADAMLRWADEAGGRPGVEVSDEVDRISAAGGTPLVVGVRIDAEPPQILGTIALSDVVKPGMAARFAQLRAMGIKTVMVTGDNPRTARAIAEEAGVDDFVAEATPEDKLALIRKEQSGGRLVAMTGDGTNDAPALAQADVGLTMNTGTSAAKEAGNMVDLDSDPTKLIDVVAIGKQLLITRGALTTFSLANDLAKYFAVLPALFAGVYPQLDNLNVLGLSSPQSAIVSAVIFNALVIVALIPLALRGVRYQPGAASTLLGRNLLIYGVGGVITPFIGIWLIDLVVRFLPGMG</sequence>
<dbReference type="InterPro" id="IPR018303">
    <property type="entry name" value="ATPase_P-typ_P_site"/>
</dbReference>
<feature type="transmembrane region" description="Helical" evidence="16">
    <location>
        <begin position="260"/>
        <end position="282"/>
    </location>
</feature>
<keyword evidence="4 16" id="KW-0633">Potassium transport</keyword>
<dbReference type="GO" id="GO:0005886">
    <property type="term" value="C:plasma membrane"/>
    <property type="evidence" value="ECO:0007669"/>
    <property type="project" value="UniProtKB-SubCell"/>
</dbReference>
<dbReference type="AlphaFoldDB" id="A0A857KMC5"/>
<dbReference type="InterPro" id="IPR001757">
    <property type="entry name" value="P_typ_ATPase"/>
</dbReference>
<dbReference type="GO" id="GO:0008556">
    <property type="term" value="F:P-type potassium transmembrane transporter activity"/>
    <property type="evidence" value="ECO:0007669"/>
    <property type="project" value="UniProtKB-UniRule"/>
</dbReference>
<keyword evidence="2 16" id="KW-0813">Transport</keyword>
<dbReference type="RefSeq" id="WP_005182540.1">
    <property type="nucleotide sequence ID" value="NZ_CP045804.1"/>
</dbReference>
<comment type="caution">
    <text evidence="16">Lacks conserved residue(s) required for the propagation of feature annotation.</text>
</comment>
<keyword evidence="14 16" id="KW-0406">Ion transport</keyword>
<reference evidence="18" key="1">
    <citation type="journal article" date="2021" name="Nat. Microbiol.">
        <title>Cocultivation of an ultrasmall environmental parasitic bacterium with lytic ability against bacteria associated with wastewater foams.</title>
        <authorList>
            <person name="Batinovic S."/>
            <person name="Rose J.J.A."/>
            <person name="Ratcliffe J."/>
            <person name="Seviour R.J."/>
            <person name="Petrovski S."/>
        </authorList>
    </citation>
    <scope>NUCLEOTIDE SEQUENCE</scope>
    <source>
        <strain evidence="18">CON44</strain>
    </source>
</reference>
<evidence type="ECO:0000256" key="7">
    <source>
        <dbReference type="ARBA" id="ARBA00022723"/>
    </source>
</evidence>
<dbReference type="InterPro" id="IPR023298">
    <property type="entry name" value="ATPase_P-typ_TM_dom_sf"/>
</dbReference>
<dbReference type="EMBL" id="CP045810">
    <property type="protein sequence ID" value="QHN40407.1"/>
    <property type="molecule type" value="Genomic_DNA"/>
</dbReference>
<dbReference type="Pfam" id="PF00702">
    <property type="entry name" value="Hydrolase"/>
    <property type="match status" value="1"/>
</dbReference>
<dbReference type="FunFam" id="2.70.150.10:FF:000033">
    <property type="entry name" value="Potassium-transporting ATPase ATP-binding subunit"/>
    <property type="match status" value="1"/>
</dbReference>
<evidence type="ECO:0000256" key="15">
    <source>
        <dbReference type="ARBA" id="ARBA00023136"/>
    </source>
</evidence>
<evidence type="ECO:0000256" key="12">
    <source>
        <dbReference type="ARBA" id="ARBA00022967"/>
    </source>
</evidence>
<feature type="domain" description="P-type ATPase A" evidence="17">
    <location>
        <begin position="111"/>
        <end position="213"/>
    </location>
</feature>
<dbReference type="InterPro" id="IPR036412">
    <property type="entry name" value="HAD-like_sf"/>
</dbReference>
<feature type="binding site" evidence="16">
    <location>
        <position position="349"/>
    </location>
    <ligand>
        <name>ATP</name>
        <dbReference type="ChEBI" id="CHEBI:30616"/>
    </ligand>
</feature>
<dbReference type="SUPFAM" id="SSF56784">
    <property type="entry name" value="HAD-like"/>
    <property type="match status" value="1"/>
</dbReference>
<keyword evidence="11 16" id="KW-0630">Potassium</keyword>
<evidence type="ECO:0000256" key="16">
    <source>
        <dbReference type="HAMAP-Rule" id="MF_00285"/>
    </source>
</evidence>
<dbReference type="GO" id="GO:0005524">
    <property type="term" value="F:ATP binding"/>
    <property type="evidence" value="ECO:0007669"/>
    <property type="project" value="UniProtKB-UniRule"/>
</dbReference>
<evidence type="ECO:0000256" key="2">
    <source>
        <dbReference type="ARBA" id="ARBA00022448"/>
    </source>
</evidence>
<dbReference type="NCBIfam" id="TIGR01497">
    <property type="entry name" value="kdpB"/>
    <property type="match status" value="1"/>
</dbReference>
<comment type="subunit">
    <text evidence="16">The system is composed of three essential subunits: KdpA, KdpB and KdpC.</text>
</comment>
<keyword evidence="12 16" id="KW-1278">Translocase</keyword>
<evidence type="ECO:0000256" key="13">
    <source>
        <dbReference type="ARBA" id="ARBA00022989"/>
    </source>
</evidence>
<evidence type="ECO:0000256" key="10">
    <source>
        <dbReference type="ARBA" id="ARBA00022842"/>
    </source>
</evidence>
<evidence type="ECO:0000256" key="9">
    <source>
        <dbReference type="ARBA" id="ARBA00022840"/>
    </source>
</evidence>
<dbReference type="SUPFAM" id="SSF81653">
    <property type="entry name" value="Calcium ATPase, transduction domain A"/>
    <property type="match status" value="1"/>
</dbReference>
<evidence type="ECO:0000256" key="6">
    <source>
        <dbReference type="ARBA" id="ARBA00022692"/>
    </source>
</evidence>
<keyword evidence="7 16" id="KW-0479">Metal-binding</keyword>
<dbReference type="PROSITE" id="PS00154">
    <property type="entry name" value="ATPASE_E1_E2"/>
    <property type="match status" value="1"/>
</dbReference>
<dbReference type="InterPro" id="IPR008250">
    <property type="entry name" value="ATPase_P-typ_transduc_dom_A_sf"/>
</dbReference>
<dbReference type="Gene3D" id="3.40.1110.10">
    <property type="entry name" value="Calcium-transporting ATPase, cytoplasmic domain N"/>
    <property type="match status" value="1"/>
</dbReference>
<keyword evidence="15 16" id="KW-0472">Membrane</keyword>
<dbReference type="PANTHER" id="PTHR43743">
    <property type="entry name" value="POTASSIUM-TRANSPORTING ATPASE ATP-BINDING SUBUNIT"/>
    <property type="match status" value="1"/>
</dbReference>
<feature type="binding site" evidence="16">
    <location>
        <position position="539"/>
    </location>
    <ligand>
        <name>Mg(2+)</name>
        <dbReference type="ChEBI" id="CHEBI:18420"/>
    </ligand>
</feature>
<feature type="binding site" evidence="16">
    <location>
        <position position="407"/>
    </location>
    <ligand>
        <name>ATP</name>
        <dbReference type="ChEBI" id="CHEBI:30616"/>
    </ligand>
</feature>
<dbReference type="SUPFAM" id="SSF81660">
    <property type="entry name" value="Metal cation-transporting ATPase, ATP-binding domain N"/>
    <property type="match status" value="1"/>
</dbReference>
<accession>A0A857KMC5</accession>
<comment type="subcellular location">
    <subcellularLocation>
        <location evidence="1 16">Cell membrane</location>
        <topology evidence="1 16">Multi-pass membrane protein</topology>
    </subcellularLocation>
</comment>
<evidence type="ECO:0000256" key="14">
    <source>
        <dbReference type="ARBA" id="ARBA00023065"/>
    </source>
</evidence>
<dbReference type="SFLD" id="SFLDF00027">
    <property type="entry name" value="p-type_atpase"/>
    <property type="match status" value="1"/>
</dbReference>
<feature type="binding site" evidence="16">
    <location>
        <position position="353"/>
    </location>
    <ligand>
        <name>ATP</name>
        <dbReference type="ChEBI" id="CHEBI:30616"/>
    </ligand>
</feature>
<keyword evidence="10 16" id="KW-0460">Magnesium</keyword>
<name>A0A857KMC5_9ACTN</name>
<proteinExistence type="inferred from homology"/>
<dbReference type="InterPro" id="IPR023214">
    <property type="entry name" value="HAD_sf"/>
</dbReference>
<keyword evidence="9 16" id="KW-0067">ATP-binding</keyword>
<dbReference type="SUPFAM" id="SSF81665">
    <property type="entry name" value="Calcium ATPase, transmembrane domain M"/>
    <property type="match status" value="1"/>
</dbReference>
<keyword evidence="6 16" id="KW-0812">Transmembrane</keyword>
<keyword evidence="13 16" id="KW-1133">Transmembrane helix</keyword>
<feature type="active site" description="4-aspartylphosphate intermediate" evidence="16">
    <location>
        <position position="312"/>
    </location>
</feature>
<feature type="transmembrane region" description="Helical" evidence="16">
    <location>
        <begin position="224"/>
        <end position="248"/>
    </location>
</feature>
<evidence type="ECO:0000259" key="17">
    <source>
        <dbReference type="Pfam" id="PF00122"/>
    </source>
</evidence>
<organism evidence="18">
    <name type="scientific">Gordonia amarae</name>
    <dbReference type="NCBI Taxonomy" id="36821"/>
    <lineage>
        <taxon>Bacteria</taxon>
        <taxon>Bacillati</taxon>
        <taxon>Actinomycetota</taxon>
        <taxon>Actinomycetes</taxon>
        <taxon>Mycobacteriales</taxon>
        <taxon>Gordoniaceae</taxon>
        <taxon>Gordonia</taxon>
    </lineage>
</organism>
<dbReference type="InterPro" id="IPR044492">
    <property type="entry name" value="P_typ_ATPase_HD_dom"/>
</dbReference>
<feature type="transmembrane region" description="Helical" evidence="16">
    <location>
        <begin position="631"/>
        <end position="651"/>
    </location>
</feature>
<evidence type="ECO:0000256" key="4">
    <source>
        <dbReference type="ARBA" id="ARBA00022538"/>
    </source>
</evidence>
<dbReference type="InterPro" id="IPR059000">
    <property type="entry name" value="ATPase_P-type_domA"/>
</dbReference>
<dbReference type="EC" id="7.2.2.6" evidence="16"/>
<protein>
    <recommendedName>
        <fullName evidence="16">Potassium-transporting ATPase ATP-binding subunit</fullName>
        <ecNumber evidence="16">7.2.2.6</ecNumber>
    </recommendedName>
    <alternativeName>
        <fullName evidence="16">ATP phosphohydrolase [potassium-transporting] B chain</fullName>
    </alternativeName>
    <alternativeName>
        <fullName evidence="16">Potassium-binding and translocating subunit B</fullName>
    </alternativeName>
    <alternativeName>
        <fullName evidence="16">Potassium-translocating ATPase B chain</fullName>
    </alternativeName>
</protein>
<evidence type="ECO:0000256" key="5">
    <source>
        <dbReference type="ARBA" id="ARBA00022553"/>
    </source>
</evidence>
<dbReference type="Gene3D" id="3.40.50.1000">
    <property type="entry name" value="HAD superfamily/HAD-like"/>
    <property type="match status" value="1"/>
</dbReference>
<evidence type="ECO:0000256" key="11">
    <source>
        <dbReference type="ARBA" id="ARBA00022958"/>
    </source>
</evidence>